<dbReference type="AlphaFoldDB" id="A0A5E7W0Z5"/>
<evidence type="ECO:0000256" key="1">
    <source>
        <dbReference type="SAM" id="MobiDB-lite"/>
    </source>
</evidence>
<name>A0A5E7W0Z5_PSEFL</name>
<proteinExistence type="predicted"/>
<feature type="region of interest" description="Disordered" evidence="1">
    <location>
        <begin position="36"/>
        <end position="60"/>
    </location>
</feature>
<evidence type="ECO:0000313" key="3">
    <source>
        <dbReference type="Proteomes" id="UP000325645"/>
    </source>
</evidence>
<dbReference type="Proteomes" id="UP000325645">
    <property type="component" value="Unassembled WGS sequence"/>
</dbReference>
<gene>
    <name evidence="2" type="ORF">PS943_00949</name>
</gene>
<dbReference type="EMBL" id="CABVJH010000001">
    <property type="protein sequence ID" value="VVQ28513.1"/>
    <property type="molecule type" value="Genomic_DNA"/>
</dbReference>
<protein>
    <submittedName>
        <fullName evidence="2">Uncharacterized protein</fullName>
    </submittedName>
</protein>
<organism evidence="2 3">
    <name type="scientific">Pseudomonas fluorescens</name>
    <dbReference type="NCBI Taxonomy" id="294"/>
    <lineage>
        <taxon>Bacteria</taxon>
        <taxon>Pseudomonadati</taxon>
        <taxon>Pseudomonadota</taxon>
        <taxon>Gammaproteobacteria</taxon>
        <taxon>Pseudomonadales</taxon>
        <taxon>Pseudomonadaceae</taxon>
        <taxon>Pseudomonas</taxon>
    </lineage>
</organism>
<sequence length="95" mass="10463">MSSLAWITQQFDPAAPFEAPGNWLQGRTVFGGLSCRASLSPGPPESDGGPKRKNPPEGGFFGGFRDFESFLWNLVWLHDLDSNKKISICFTVKLC</sequence>
<evidence type="ECO:0000313" key="2">
    <source>
        <dbReference type="EMBL" id="VVQ28513.1"/>
    </source>
</evidence>
<accession>A0A5E7W0Z5</accession>
<reference evidence="2 3" key="1">
    <citation type="submission" date="2019-09" db="EMBL/GenBank/DDBJ databases">
        <authorList>
            <person name="Chandra G."/>
            <person name="Truman W A."/>
        </authorList>
    </citation>
    <scope>NUCLEOTIDE SEQUENCE [LARGE SCALE GENOMIC DNA]</scope>
    <source>
        <strain evidence="2">PS943</strain>
    </source>
</reference>